<evidence type="ECO:0000256" key="1">
    <source>
        <dbReference type="SAM" id="SignalP"/>
    </source>
</evidence>
<evidence type="ECO:0000313" key="2">
    <source>
        <dbReference type="EMBL" id="KAJ4981882.1"/>
    </source>
</evidence>
<keyword evidence="1" id="KW-0732">Signal</keyword>
<protein>
    <submittedName>
        <fullName evidence="2">Uncharacterized protein</fullName>
    </submittedName>
</protein>
<feature type="chain" id="PRO_5040361603" evidence="1">
    <location>
        <begin position="20"/>
        <end position="108"/>
    </location>
</feature>
<keyword evidence="3" id="KW-1185">Reference proteome</keyword>
<comment type="caution">
    <text evidence="2">The sequence shown here is derived from an EMBL/GenBank/DDBJ whole genome shotgun (WGS) entry which is preliminary data.</text>
</comment>
<organism evidence="2 3">
    <name type="scientific">Protea cynaroides</name>
    <dbReference type="NCBI Taxonomy" id="273540"/>
    <lineage>
        <taxon>Eukaryota</taxon>
        <taxon>Viridiplantae</taxon>
        <taxon>Streptophyta</taxon>
        <taxon>Embryophyta</taxon>
        <taxon>Tracheophyta</taxon>
        <taxon>Spermatophyta</taxon>
        <taxon>Magnoliopsida</taxon>
        <taxon>Proteales</taxon>
        <taxon>Proteaceae</taxon>
        <taxon>Protea</taxon>
    </lineage>
</organism>
<sequence length="108" mass="11925">MKHITAFGLVLLSSSVSSPEHISVLALLPGVNYCGTKAIPNASFVLYLWFSCSSSSSVHLRVIPREARDYELGETKYYFVVVFSAIIGSSSWEQLVSSFMVLHYSLLS</sequence>
<proteinExistence type="predicted"/>
<dbReference type="EMBL" id="JAMYWD010000001">
    <property type="protein sequence ID" value="KAJ4981882.1"/>
    <property type="molecule type" value="Genomic_DNA"/>
</dbReference>
<evidence type="ECO:0000313" key="3">
    <source>
        <dbReference type="Proteomes" id="UP001141806"/>
    </source>
</evidence>
<accession>A0A9Q0R3R2</accession>
<feature type="signal peptide" evidence="1">
    <location>
        <begin position="1"/>
        <end position="19"/>
    </location>
</feature>
<name>A0A9Q0R3R2_9MAGN</name>
<reference evidence="2" key="1">
    <citation type="journal article" date="2023" name="Plant J.">
        <title>The genome of the king protea, Protea cynaroides.</title>
        <authorList>
            <person name="Chang J."/>
            <person name="Duong T.A."/>
            <person name="Schoeman C."/>
            <person name="Ma X."/>
            <person name="Roodt D."/>
            <person name="Barker N."/>
            <person name="Li Z."/>
            <person name="Van de Peer Y."/>
            <person name="Mizrachi E."/>
        </authorList>
    </citation>
    <scope>NUCLEOTIDE SEQUENCE</scope>
    <source>
        <tissue evidence="2">Young leaves</tissue>
    </source>
</reference>
<gene>
    <name evidence="2" type="ORF">NE237_032719</name>
</gene>
<dbReference type="AlphaFoldDB" id="A0A9Q0R3R2"/>
<dbReference type="Proteomes" id="UP001141806">
    <property type="component" value="Unassembled WGS sequence"/>
</dbReference>